<evidence type="ECO:0000313" key="3">
    <source>
        <dbReference type="EMBL" id="PNJ43530.1"/>
    </source>
</evidence>
<feature type="region of interest" description="Disordered" evidence="1">
    <location>
        <begin position="579"/>
        <end position="603"/>
    </location>
</feature>
<dbReference type="GO" id="GO:0097431">
    <property type="term" value="C:mitotic spindle pole"/>
    <property type="evidence" value="ECO:0007669"/>
    <property type="project" value="TreeGrafter"/>
</dbReference>
<feature type="region of interest" description="Disordered" evidence="1">
    <location>
        <begin position="692"/>
        <end position="735"/>
    </location>
</feature>
<dbReference type="Pfam" id="PF14924">
    <property type="entry name" value="MAP10_N"/>
    <property type="match status" value="1"/>
</dbReference>
<comment type="caution">
    <text evidence="3">The sequence shown here is derived from an EMBL/GenBank/DDBJ whole genome shotgun (WGS) entry which is preliminary data.</text>
</comment>
<dbReference type="AlphaFoldDB" id="A0A2J8UE24"/>
<dbReference type="GO" id="GO:0005813">
    <property type="term" value="C:centrosome"/>
    <property type="evidence" value="ECO:0007669"/>
    <property type="project" value="TreeGrafter"/>
</dbReference>
<dbReference type="GO" id="GO:0008017">
    <property type="term" value="F:microtubule binding"/>
    <property type="evidence" value="ECO:0007669"/>
    <property type="project" value="InterPro"/>
</dbReference>
<dbReference type="GO" id="GO:0032467">
    <property type="term" value="P:positive regulation of cytokinesis"/>
    <property type="evidence" value="ECO:0007669"/>
    <property type="project" value="TreeGrafter"/>
</dbReference>
<feature type="compositionally biased region" description="Polar residues" evidence="1">
    <location>
        <begin position="938"/>
        <end position="947"/>
    </location>
</feature>
<evidence type="ECO:0000259" key="2">
    <source>
        <dbReference type="Pfam" id="PF14925"/>
    </source>
</evidence>
<dbReference type="GO" id="GO:1990023">
    <property type="term" value="C:mitotic spindle midzone"/>
    <property type="evidence" value="ECO:0007669"/>
    <property type="project" value="TreeGrafter"/>
</dbReference>
<dbReference type="PANTHER" id="PTHR21831">
    <property type="entry name" value="MICROTUBULE-ASSOCIATED PROTEIN 10"/>
    <property type="match status" value="1"/>
</dbReference>
<reference evidence="3" key="1">
    <citation type="submission" date="2017-12" db="EMBL/GenBank/DDBJ databases">
        <title>High-resolution comparative analysis of great ape genomes.</title>
        <authorList>
            <person name="Pollen A."/>
            <person name="Hastie A."/>
            <person name="Hormozdiari F."/>
            <person name="Dougherty M."/>
            <person name="Liu R."/>
            <person name="Chaisson M."/>
            <person name="Hoppe E."/>
            <person name="Hill C."/>
            <person name="Pang A."/>
            <person name="Hillier L."/>
            <person name="Baker C."/>
            <person name="Armstrong J."/>
            <person name="Shendure J."/>
            <person name="Paten B."/>
            <person name="Wilson R."/>
            <person name="Chao H."/>
            <person name="Schneider V."/>
            <person name="Ventura M."/>
            <person name="Kronenberg Z."/>
            <person name="Murali S."/>
            <person name="Gordon D."/>
            <person name="Cantsilieris S."/>
            <person name="Munson K."/>
            <person name="Nelson B."/>
            <person name="Raja A."/>
            <person name="Underwood J."/>
            <person name="Diekhans M."/>
            <person name="Fiddes I."/>
            <person name="Haussler D."/>
            <person name="Eichler E."/>
        </authorList>
    </citation>
    <scope>NUCLEOTIDE SEQUENCE [LARGE SCALE GENOMIC DNA]</scope>
    <source>
        <strain evidence="3">Susie</strain>
    </source>
</reference>
<feature type="domain" description="Microtubule-associated protein 10 C-terminal" evidence="2">
    <location>
        <begin position="418"/>
        <end position="1047"/>
    </location>
</feature>
<organism evidence="3">
    <name type="scientific">Pongo abelii</name>
    <name type="common">Sumatran orangutan</name>
    <name type="synonym">Pongo pygmaeus abelii</name>
    <dbReference type="NCBI Taxonomy" id="9601"/>
    <lineage>
        <taxon>Eukaryota</taxon>
        <taxon>Metazoa</taxon>
        <taxon>Chordata</taxon>
        <taxon>Craniata</taxon>
        <taxon>Vertebrata</taxon>
        <taxon>Euteleostomi</taxon>
        <taxon>Mammalia</taxon>
        <taxon>Eutheria</taxon>
        <taxon>Euarchontoglires</taxon>
        <taxon>Primates</taxon>
        <taxon>Haplorrhini</taxon>
        <taxon>Catarrhini</taxon>
        <taxon>Hominidae</taxon>
        <taxon>Pongo</taxon>
    </lineage>
</organism>
<feature type="region of interest" description="Disordered" evidence="1">
    <location>
        <begin position="339"/>
        <end position="375"/>
    </location>
</feature>
<dbReference type="GO" id="GO:0005881">
    <property type="term" value="C:cytoplasmic microtubule"/>
    <property type="evidence" value="ECO:0007669"/>
    <property type="project" value="TreeGrafter"/>
</dbReference>
<feature type="non-terminal residue" evidence="3">
    <location>
        <position position="1"/>
    </location>
</feature>
<proteinExistence type="predicted"/>
<sequence>TAHCGQLTNWLSLAWERKESPDFLSIYLRYIDLTPKLQKICSDKTITQKTHCLLPLISSALSSTIVLIQVWRQKTIHNKYAYKGAKYIEQQNSQSRHRRGPAAALPQISRDTRQRCLLLRFLVRARGFSFSFAESAAAFPGATAMAASLPERLFSLELLVDWVRLEAQLLPPLAAAVEQEKEEEEKEQGEASSPRGLCPAVAFRLLDFPTLLVYPPDGPGAPAPEPWPGVIRFGRGKSCLFRLQPATLHRRLLRTPLATLILQLPPGRPTPTPQLLGACDISLATAAHRVVGPAASGCSHRHRGRFPLHNRVGERTGDIALAYRLTDLGSRLLGQLERPLTFTPTGGGAEVSPQTQQERQQLQQPASQPSPKEADRPLGELEILEAQKDLKEMVFQSKTECDNVGSVENGKTNSVVTCSSAGNGRNVSSLNEEVTELDTETNIFCPPPLYYTNLTQEKSPPAQAKITIEPQMNVPEELDGASPEKKRVNPPTHRSCLKHPSSATHEHPPVLVNPPHIHNIGAINQTCQTEQNRINTIRQLPLLNALLVELSLLYDQPVTSPAHIHPHLAWLYRTEDKKSPESSAKSTCQSESKKDKRSMGGCEKSVSLQYKKNQIENCNEDKYSEKSSGALHKRVPKRRLLYGLTNTLRLRLKLTNPDMLVVHEKRELYRKTQSQMLGTKFRIPSSKVKLLSSAKQSQKPQLPKDKYLDSDASFTESSDTSRQISGVFDDPSTSKETKLKYATEKKTVDCSKNRINNVSLEEVSPADSIIPERLTPTNILGGNVEMKIQSPCVFQQDAVVDRIIDKEIDIRQVKTTDNDILMADISDKRPGKNSCYENISELKYSDDLSSPCYSEDFCTTEDTSRSLKAHDSSSRTENPKRSQYTSKSSDTRVSKKKNSSDRSSILSPPFSAGSPVHSHRKFPISKTQDKSLEEASGISASDLSSTHWTEEKENQIDQNSMHNSKITKRGQDISVKTRSSWKSLEKSQSPRTSQVSSYLLSNVSELNVLDSSTSDHFEEDDDVGSLNISKQCKDICELVINKLPGYTM</sequence>
<feature type="compositionally biased region" description="Polar residues" evidence="1">
    <location>
        <begin position="581"/>
        <end position="590"/>
    </location>
</feature>
<feature type="compositionally biased region" description="Basic and acidic residues" evidence="1">
    <location>
        <begin position="864"/>
        <end position="880"/>
    </location>
</feature>
<gene>
    <name evidence="3" type="ORF">CR201_G0028580</name>
</gene>
<feature type="region of interest" description="Disordered" evidence="1">
    <location>
        <begin position="476"/>
        <end position="509"/>
    </location>
</feature>
<name>A0A2J8UE24_PONAB</name>
<feature type="compositionally biased region" description="Polar residues" evidence="1">
    <location>
        <begin position="974"/>
        <end position="996"/>
    </location>
</feature>
<dbReference type="EMBL" id="NDHI03003462">
    <property type="protein sequence ID" value="PNJ43530.1"/>
    <property type="molecule type" value="Genomic_DNA"/>
</dbReference>
<feature type="compositionally biased region" description="Polar residues" evidence="1">
    <location>
        <begin position="712"/>
        <end position="724"/>
    </location>
</feature>
<dbReference type="Pfam" id="PF14925">
    <property type="entry name" value="HPHLAWLY"/>
    <property type="match status" value="1"/>
</dbReference>
<feature type="region of interest" description="Disordered" evidence="1">
    <location>
        <begin position="864"/>
        <end position="996"/>
    </location>
</feature>
<accession>A0A2J8UE24</accession>
<dbReference type="GO" id="GO:0030496">
    <property type="term" value="C:midbody"/>
    <property type="evidence" value="ECO:0007669"/>
    <property type="project" value="TreeGrafter"/>
</dbReference>
<dbReference type="InterPro" id="IPR026679">
    <property type="entry name" value="MAP10_C-term"/>
</dbReference>
<dbReference type="GO" id="GO:0031122">
    <property type="term" value="P:cytoplasmic microtubule organization"/>
    <property type="evidence" value="ECO:0007669"/>
    <property type="project" value="TreeGrafter"/>
</dbReference>
<dbReference type="InterPro" id="IPR039302">
    <property type="entry name" value="MAP10"/>
</dbReference>
<dbReference type="PANTHER" id="PTHR21831:SF2">
    <property type="entry name" value="MICROTUBULE-ASSOCIATED PROTEIN 10"/>
    <property type="match status" value="1"/>
</dbReference>
<evidence type="ECO:0000256" key="1">
    <source>
        <dbReference type="SAM" id="MobiDB-lite"/>
    </source>
</evidence>
<dbReference type="GO" id="GO:0051256">
    <property type="term" value="P:mitotic spindle midzone assembly"/>
    <property type="evidence" value="ECO:0007669"/>
    <property type="project" value="TreeGrafter"/>
</dbReference>
<feature type="compositionally biased region" description="Low complexity" evidence="1">
    <location>
        <begin position="352"/>
        <end position="371"/>
    </location>
</feature>
<protein>
    <submittedName>
        <fullName evidence="3">MAP10 isoform 1</fullName>
    </submittedName>
</protein>